<organism evidence="1 2">
    <name type="scientific">Marinobacter adhaerens</name>
    <dbReference type="NCBI Taxonomy" id="1033846"/>
    <lineage>
        <taxon>Bacteria</taxon>
        <taxon>Pseudomonadati</taxon>
        <taxon>Pseudomonadota</taxon>
        <taxon>Gammaproteobacteria</taxon>
        <taxon>Pseudomonadales</taxon>
        <taxon>Marinobacteraceae</taxon>
        <taxon>Marinobacter</taxon>
    </lineage>
</organism>
<dbReference type="PROSITE" id="PS51257">
    <property type="entry name" value="PROKAR_LIPOPROTEIN"/>
    <property type="match status" value="1"/>
</dbReference>
<protein>
    <submittedName>
        <fullName evidence="1">Carboxyl-terminal protease-like protein</fullName>
    </submittedName>
</protein>
<evidence type="ECO:0000313" key="1">
    <source>
        <dbReference type="EMBL" id="MTI98995.1"/>
    </source>
</evidence>
<keyword evidence="1" id="KW-0645">Protease</keyword>
<sequence>MKFSRFQTLLKKAIAASAVGKALVSLAMVFVLAGCQVYQFDRSSVNANSTGSYNTGTVPFTIVGDERPDWLVPESPTAPQVVVSRTTETKGSTGFNGVSFLGYMVTLSLIPYYDEVQYEDVYALSWQGETLLESRVTYSIDSYLSLYFPTPMMFMGSLNDEAAEQAVARDFITDHHKDSVLATIDQQRRDFEQANPQTAADIAAYLNAGGANSVYRPSAVLRLIELAPETDTLSYHAANSQVPGYLELLPARYQAWLIGPEGLRGIDLKTQLADGVDADQLLVSMLNAYPEQTGDIQSGYYTGMTRAHRELLKEAGLPEGLVDRMTNEAPSAQLLAAAKTGKLRDKDGNIRIPTEEELLEQLVRQDNLGKYMSPYTSDDVLAEWVNSAINANIGATVGTGLGAAAGAYAGEKALEQIPFFGGFLGGAVGAEIGKSVGRETAISASGGWEAIRASSDRSFDDIHSMARYLKAKYGHTGNFADAMKATRQIYPELAEALARAY</sequence>
<accession>A0A844I041</accession>
<dbReference type="GO" id="GO:0008233">
    <property type="term" value="F:peptidase activity"/>
    <property type="evidence" value="ECO:0007669"/>
    <property type="project" value="UniProtKB-KW"/>
</dbReference>
<keyword evidence="1" id="KW-0378">Hydrolase</keyword>
<dbReference type="Proteomes" id="UP000431462">
    <property type="component" value="Unassembled WGS sequence"/>
</dbReference>
<dbReference type="AlphaFoldDB" id="A0A844I041"/>
<dbReference type="GO" id="GO:0006508">
    <property type="term" value="P:proteolysis"/>
    <property type="evidence" value="ECO:0007669"/>
    <property type="project" value="UniProtKB-KW"/>
</dbReference>
<reference evidence="1 2" key="1">
    <citation type="submission" date="2019-06" db="EMBL/GenBank/DDBJ databases">
        <title>Enrichment of Autotrophic Halophilic Microorganisms from Red Sea Brine Pool Using Microbial Electrosynthesis System.</title>
        <authorList>
            <person name="Alqahtani M.F."/>
            <person name="Bajracharya S."/>
            <person name="Katuri K.P."/>
            <person name="Ali M."/>
            <person name="Saikaly P.E."/>
        </authorList>
    </citation>
    <scope>NUCLEOTIDE SEQUENCE [LARGE SCALE GENOMIC DNA]</scope>
    <source>
        <strain evidence="1">MES15</strain>
    </source>
</reference>
<name>A0A844I041_9GAMM</name>
<evidence type="ECO:0000313" key="2">
    <source>
        <dbReference type="Proteomes" id="UP000431462"/>
    </source>
</evidence>
<dbReference type="EMBL" id="VENC01000010">
    <property type="protein sequence ID" value="MTI98995.1"/>
    <property type="molecule type" value="Genomic_DNA"/>
</dbReference>
<comment type="caution">
    <text evidence="1">The sequence shown here is derived from an EMBL/GenBank/DDBJ whole genome shotgun (WGS) entry which is preliminary data.</text>
</comment>
<proteinExistence type="predicted"/>
<gene>
    <name evidence="1" type="ORF">FH752_10275</name>
</gene>